<proteinExistence type="predicted"/>
<reference evidence="2 3" key="1">
    <citation type="submission" date="2015-03" db="EMBL/GenBank/DDBJ databases">
        <title>Genome sequence of Pseudoalteromonas aurantia.</title>
        <authorList>
            <person name="Xie B.-B."/>
            <person name="Rong J.-C."/>
            <person name="Qin Q.-L."/>
            <person name="Zhang Y.-Z."/>
        </authorList>
    </citation>
    <scope>NUCLEOTIDE SEQUENCE [LARGE SCALE GENOMIC DNA]</scope>
    <source>
        <strain evidence="2 3">208</strain>
    </source>
</reference>
<comment type="caution">
    <text evidence="2">The sequence shown here is derived from an EMBL/GenBank/DDBJ whole genome shotgun (WGS) entry which is preliminary data.</text>
</comment>
<organism evidence="2 3">
    <name type="scientific">Pseudoalteromonas aurantia 208</name>
    <dbReference type="NCBI Taxonomy" id="1314867"/>
    <lineage>
        <taxon>Bacteria</taxon>
        <taxon>Pseudomonadati</taxon>
        <taxon>Pseudomonadota</taxon>
        <taxon>Gammaproteobacteria</taxon>
        <taxon>Alteromonadales</taxon>
        <taxon>Pseudoalteromonadaceae</taxon>
        <taxon>Pseudoalteromonas</taxon>
    </lineage>
</organism>
<evidence type="ECO:0000256" key="1">
    <source>
        <dbReference type="SAM" id="Phobius"/>
    </source>
</evidence>
<keyword evidence="1" id="KW-0472">Membrane</keyword>
<name>A0ABR9ECX2_9GAMM</name>
<evidence type="ECO:0000313" key="3">
    <source>
        <dbReference type="Proteomes" id="UP000615755"/>
    </source>
</evidence>
<feature type="transmembrane region" description="Helical" evidence="1">
    <location>
        <begin position="18"/>
        <end position="36"/>
    </location>
</feature>
<dbReference type="Proteomes" id="UP000615755">
    <property type="component" value="Unassembled WGS sequence"/>
</dbReference>
<keyword evidence="1" id="KW-0812">Transmembrane</keyword>
<dbReference type="EMBL" id="AQGV01000012">
    <property type="protein sequence ID" value="MBE0368841.1"/>
    <property type="molecule type" value="Genomic_DNA"/>
</dbReference>
<evidence type="ECO:0000313" key="2">
    <source>
        <dbReference type="EMBL" id="MBE0368841.1"/>
    </source>
</evidence>
<keyword evidence="3" id="KW-1185">Reference proteome</keyword>
<accession>A0ABR9ECX2</accession>
<sequence>MLIVDVCHVGSALAKPDTLSRAVIAHMLLILFILTLV</sequence>
<gene>
    <name evidence="2" type="ORF">PAUR_a2554</name>
</gene>
<keyword evidence="1" id="KW-1133">Transmembrane helix</keyword>
<protein>
    <submittedName>
        <fullName evidence="2">Uncharacterized protein</fullName>
    </submittedName>
</protein>